<accession>A0A0C2XWM3</accession>
<gene>
    <name evidence="1" type="ORF">M413DRAFT_143659</name>
</gene>
<dbReference type="Proteomes" id="UP000053424">
    <property type="component" value="Unassembled WGS sequence"/>
</dbReference>
<sequence>MSTVQSFLCLPSRLRFRFPSLSCLPEVILGPASEILPKFYNAPRIPRYPTLSTLLYAHFSPIFSFFSKRGLFCISFFSLCLSVCLPRCRCRPSSLPFSLSEWKPIKPNNIHIVLIIHLSHYYTPLLGPIPRYKYRTIDTYIHI</sequence>
<evidence type="ECO:0000313" key="2">
    <source>
        <dbReference type="Proteomes" id="UP000053424"/>
    </source>
</evidence>
<protein>
    <submittedName>
        <fullName evidence="1">Uncharacterized protein</fullName>
    </submittedName>
</protein>
<proteinExistence type="predicted"/>
<keyword evidence="2" id="KW-1185">Reference proteome</keyword>
<dbReference type="AlphaFoldDB" id="A0A0C2XWM3"/>
<name>A0A0C2XWM3_HEBCY</name>
<dbReference type="HOGENOM" id="CLU_1806387_0_0_1"/>
<evidence type="ECO:0000313" key="1">
    <source>
        <dbReference type="EMBL" id="KIM42053.1"/>
    </source>
</evidence>
<reference evidence="1 2" key="1">
    <citation type="submission" date="2014-04" db="EMBL/GenBank/DDBJ databases">
        <authorList>
            <consortium name="DOE Joint Genome Institute"/>
            <person name="Kuo A."/>
            <person name="Gay G."/>
            <person name="Dore J."/>
            <person name="Kohler A."/>
            <person name="Nagy L.G."/>
            <person name="Floudas D."/>
            <person name="Copeland A."/>
            <person name="Barry K.W."/>
            <person name="Cichocki N."/>
            <person name="Veneault-Fourrey C."/>
            <person name="LaButti K."/>
            <person name="Lindquist E.A."/>
            <person name="Lipzen A."/>
            <person name="Lundell T."/>
            <person name="Morin E."/>
            <person name="Murat C."/>
            <person name="Sun H."/>
            <person name="Tunlid A."/>
            <person name="Henrissat B."/>
            <person name="Grigoriev I.V."/>
            <person name="Hibbett D.S."/>
            <person name="Martin F."/>
            <person name="Nordberg H.P."/>
            <person name="Cantor M.N."/>
            <person name="Hua S.X."/>
        </authorList>
    </citation>
    <scope>NUCLEOTIDE SEQUENCE [LARGE SCALE GENOMIC DNA]</scope>
    <source>
        <strain evidence="2">h7</strain>
    </source>
</reference>
<organism evidence="1 2">
    <name type="scientific">Hebeloma cylindrosporum</name>
    <dbReference type="NCBI Taxonomy" id="76867"/>
    <lineage>
        <taxon>Eukaryota</taxon>
        <taxon>Fungi</taxon>
        <taxon>Dikarya</taxon>
        <taxon>Basidiomycota</taxon>
        <taxon>Agaricomycotina</taxon>
        <taxon>Agaricomycetes</taxon>
        <taxon>Agaricomycetidae</taxon>
        <taxon>Agaricales</taxon>
        <taxon>Agaricineae</taxon>
        <taxon>Hymenogastraceae</taxon>
        <taxon>Hebeloma</taxon>
    </lineage>
</organism>
<dbReference type="EMBL" id="KN831779">
    <property type="protein sequence ID" value="KIM42053.1"/>
    <property type="molecule type" value="Genomic_DNA"/>
</dbReference>
<reference evidence="2" key="2">
    <citation type="submission" date="2015-01" db="EMBL/GenBank/DDBJ databases">
        <title>Evolutionary Origins and Diversification of the Mycorrhizal Mutualists.</title>
        <authorList>
            <consortium name="DOE Joint Genome Institute"/>
            <consortium name="Mycorrhizal Genomics Consortium"/>
            <person name="Kohler A."/>
            <person name="Kuo A."/>
            <person name="Nagy L.G."/>
            <person name="Floudas D."/>
            <person name="Copeland A."/>
            <person name="Barry K.W."/>
            <person name="Cichocki N."/>
            <person name="Veneault-Fourrey C."/>
            <person name="LaButti K."/>
            <person name="Lindquist E.A."/>
            <person name="Lipzen A."/>
            <person name="Lundell T."/>
            <person name="Morin E."/>
            <person name="Murat C."/>
            <person name="Riley R."/>
            <person name="Ohm R."/>
            <person name="Sun H."/>
            <person name="Tunlid A."/>
            <person name="Henrissat B."/>
            <person name="Grigoriev I.V."/>
            <person name="Hibbett D.S."/>
            <person name="Martin F."/>
        </authorList>
    </citation>
    <scope>NUCLEOTIDE SEQUENCE [LARGE SCALE GENOMIC DNA]</scope>
    <source>
        <strain evidence="2">h7</strain>
    </source>
</reference>